<dbReference type="GO" id="GO:0005886">
    <property type="term" value="C:plasma membrane"/>
    <property type="evidence" value="ECO:0007669"/>
    <property type="project" value="TreeGrafter"/>
</dbReference>
<dbReference type="PANTHER" id="PTHR30441">
    <property type="entry name" value="DUF748 DOMAIN-CONTAINING PROTEIN"/>
    <property type="match status" value="1"/>
</dbReference>
<dbReference type="InterPro" id="IPR052894">
    <property type="entry name" value="AsmA-related"/>
</dbReference>
<feature type="region of interest" description="Disordered" evidence="1">
    <location>
        <begin position="521"/>
        <end position="540"/>
    </location>
</feature>
<dbReference type="PANTHER" id="PTHR30441:SF4">
    <property type="entry name" value="PROTEIN ASMA"/>
    <property type="match status" value="1"/>
</dbReference>
<dbReference type="GO" id="GO:0090313">
    <property type="term" value="P:regulation of protein targeting to membrane"/>
    <property type="evidence" value="ECO:0007669"/>
    <property type="project" value="TreeGrafter"/>
</dbReference>
<sequence length="860" mass="91460">MRKLTGALIGVIVAFVGASIAAHELIDQDVLRQRVADALKKETGLSMAVEGSSIQILPWPSFEARNLVLQRPGQKPVFQARTVHAGLSVLALLHREVRFQDFVVDGATLSLERDRDGRANWSLNRPVQTDSSDENAPLPVRRHIGERVQVHWNLSLDALHLTNSSVQWRDDLKGMSGSFLIGTMDLAGLRSPSPWINLQGSHGPTPFTLQGHVGDLSLLRSEAKPWTFSLGSTLGTDAKRDWLNVDGQIHDVPHLRGLALTAQGEWPNLQDAHRLFPHANLPDVRGLGGEFSVQGDAGELTDADWADKGQALLQSLVPGRMHLHAAGLTVRGATLSNLHLDADAPTAPLSVAADVVWRDMGWRLAGKAGTLEQAVHAWRDHGQTTVPVEAELRSLPLSLTAAVSGTEKALPVNAQDEARVTMSGTLGAEASHFGVQGGARTLHLPKAVLHDVSLQGTLDSKGLSEATLNGFAFKSHEVDVDGTLHLLTGDDTTPLLNGHLHATQLDLDAIRGLWIAQTQAEQDRKSVPVSPQSPAVPLPTEAAKTVATHPVQTQDQSAVPAAPEASAGPEAVVPAWVKRLRAQDLDLHLTLDRVVFYSHDYTNLATHLTVSDGHLRLDPISGQGQGLTLSGQVDLDASKLPVTAHFTFQPLVLPVGLLEDSLKLPLLLQGPVQVAGDVRGQGETLETLRQSLTGHLGVSMVDGKVDSQILGRIAGSGAGSLLGSGARPLRCLGLHMTFAEDVATLDTIGLQSGRFSTQGHGEVHLGSQEMTLHLVPSLDFESAGASTPVIVTGTISEPQAQQDRDGNGRFQLSIGDGPVADPCTSALAAAREGQAGPPVSEQPHHHNKAGDILRALGVLH</sequence>
<evidence type="ECO:0000313" key="4">
    <source>
        <dbReference type="Proteomes" id="UP000661006"/>
    </source>
</evidence>
<feature type="compositionally biased region" description="Low complexity" evidence="1">
    <location>
        <begin position="527"/>
        <end position="539"/>
    </location>
</feature>
<reference evidence="3" key="2">
    <citation type="submission" date="2020-11" db="EMBL/GenBank/DDBJ databases">
        <title>Description of novel Gluconobacter species.</title>
        <authorList>
            <person name="Cleenwerck I."/>
            <person name="Cnockaert M."/>
            <person name="Borremans W."/>
            <person name="Wieme A.D."/>
            <person name="De Vuyst L."/>
            <person name="Vandamme P."/>
        </authorList>
    </citation>
    <scope>NUCLEOTIDE SEQUENCE</scope>
    <source>
        <strain evidence="3">R71697</strain>
    </source>
</reference>
<dbReference type="AlphaFoldDB" id="A0A9Q2FHD2"/>
<organism evidence="3 4">
    <name type="scientific">Gluconobacter japonicus</name>
    <dbReference type="NCBI Taxonomy" id="376620"/>
    <lineage>
        <taxon>Bacteria</taxon>
        <taxon>Pseudomonadati</taxon>
        <taxon>Pseudomonadota</taxon>
        <taxon>Alphaproteobacteria</taxon>
        <taxon>Acetobacterales</taxon>
        <taxon>Acetobacteraceae</taxon>
        <taxon>Gluconobacter</taxon>
    </lineage>
</organism>
<name>A0A9Q2FHD2_GLUJA</name>
<gene>
    <name evidence="3" type="ORF">HKD32_01550</name>
</gene>
<dbReference type="GeneID" id="81473363"/>
<feature type="domain" description="AsmA" evidence="2">
    <location>
        <begin position="5"/>
        <end position="170"/>
    </location>
</feature>
<comment type="caution">
    <text evidence="3">The sequence shown here is derived from an EMBL/GenBank/DDBJ whole genome shotgun (WGS) entry which is preliminary data.</text>
</comment>
<evidence type="ECO:0000256" key="1">
    <source>
        <dbReference type="SAM" id="MobiDB-lite"/>
    </source>
</evidence>
<dbReference type="Pfam" id="PF05170">
    <property type="entry name" value="AsmA"/>
    <property type="match status" value="2"/>
</dbReference>
<feature type="domain" description="AsmA" evidence="2">
    <location>
        <begin position="474"/>
        <end position="741"/>
    </location>
</feature>
<dbReference type="InterPro" id="IPR007844">
    <property type="entry name" value="AsmA"/>
</dbReference>
<proteinExistence type="predicted"/>
<reference evidence="3" key="1">
    <citation type="submission" date="2020-04" db="EMBL/GenBank/DDBJ databases">
        <authorList>
            <person name="Sombolestani A."/>
        </authorList>
    </citation>
    <scope>NUCLEOTIDE SEQUENCE</scope>
    <source>
        <strain evidence="3">R71697</strain>
    </source>
</reference>
<dbReference type="EMBL" id="JABCQN010000001">
    <property type="protein sequence ID" value="MBF0869544.1"/>
    <property type="molecule type" value="Genomic_DNA"/>
</dbReference>
<dbReference type="RefSeq" id="WP_194257384.1">
    <property type="nucleotide sequence ID" value="NZ_JABCQN010000001.1"/>
</dbReference>
<evidence type="ECO:0000259" key="2">
    <source>
        <dbReference type="Pfam" id="PF05170"/>
    </source>
</evidence>
<dbReference type="Proteomes" id="UP000661006">
    <property type="component" value="Unassembled WGS sequence"/>
</dbReference>
<protein>
    <submittedName>
        <fullName evidence="3">AsmA family protein</fullName>
    </submittedName>
</protein>
<accession>A0A9Q2FHD2</accession>
<evidence type="ECO:0000313" key="3">
    <source>
        <dbReference type="EMBL" id="MBF0869544.1"/>
    </source>
</evidence>